<evidence type="ECO:0008006" key="3">
    <source>
        <dbReference type="Google" id="ProtNLM"/>
    </source>
</evidence>
<evidence type="ECO:0000313" key="1">
    <source>
        <dbReference type="EMBL" id="CCE24040.1"/>
    </source>
</evidence>
<proteinExistence type="predicted"/>
<dbReference type="PROSITE" id="PS51257">
    <property type="entry name" value="PROKAR_LIPOPROTEIN"/>
    <property type="match status" value="1"/>
</dbReference>
<dbReference type="EMBL" id="FO082060">
    <property type="protein sequence ID" value="CCE24040.1"/>
    <property type="molecule type" value="Genomic_DNA"/>
</dbReference>
<name>G4SUY1_META2</name>
<dbReference type="KEGG" id="mah:MEALZ_2359"/>
<dbReference type="PATRIC" id="fig|271065.3.peg.2426"/>
<evidence type="ECO:0000313" key="2">
    <source>
        <dbReference type="Proteomes" id="UP000008315"/>
    </source>
</evidence>
<protein>
    <recommendedName>
        <fullName evidence="3">Lipoprotein</fullName>
    </recommendedName>
</protein>
<dbReference type="STRING" id="1091494.MEALZ_2359"/>
<dbReference type="RefSeq" id="WP_014148821.1">
    <property type="nucleotide sequence ID" value="NC_016112.1"/>
</dbReference>
<dbReference type="HOGENOM" id="CLU_041904_0_0_6"/>
<gene>
    <name evidence="1" type="ordered locus">MEALZ_2359</name>
</gene>
<keyword evidence="2" id="KW-1185">Reference proteome</keyword>
<accession>G4SUY1</accession>
<organism evidence="1 2">
    <name type="scientific">Methylotuvimicrobium alcaliphilum (strain DSM 19304 / NCIMB 14124 / VKM B-2133 / 20Z)</name>
    <name type="common">Methylomicrobium alcaliphilum</name>
    <dbReference type="NCBI Taxonomy" id="1091494"/>
    <lineage>
        <taxon>Bacteria</taxon>
        <taxon>Pseudomonadati</taxon>
        <taxon>Pseudomonadota</taxon>
        <taxon>Gammaproteobacteria</taxon>
        <taxon>Methylococcales</taxon>
        <taxon>Methylococcaceae</taxon>
        <taxon>Methylotuvimicrobium</taxon>
    </lineage>
</organism>
<sequence length="492" mass="55204">MPAMRSALLSCLFITGCVSTDTVLIAPQGGQQASCLQFYQDLDDAVFANGAEDTGEMRIPGFPYLRGNRFFASFAGESMSDSAYAQWLEQMRQLDENARLTEFANLPRDAAAGITSLLPAGSSFRQRLNECGLALVGSDSFKKPDYKTELADRVAVPDHYKTWQRVAGAYPLLRWFAGVALDDLHNELNAPFQLPIEQIPVSGKPIRYAPPRTASITRQEAADRFAKAYRNPLQIPLFETELLDILFAQFAPVWEIDTRNETDLIGTVTLDANGKPSIDTEKPTVYVKHSYTRFHGENLLQLIYQVWMPAREKTGTFDLYGGELDSVIWRVTLNRKGLPIAYDSIHACGCYYKLFPVKGFIALPNADGTEAVLSPKRISVNPYEKRLLLRLSNRTHYLQQVSEAGAANAAPYRFESYDRLRSLPIGNGERRNLFGPEGIIEASRRAERFLLWPFGVESPGAMRQWGSHAIAFVGRRHFDDAFLLEKLIAQEK</sequence>
<dbReference type="AlphaFoldDB" id="G4SUY1"/>
<reference evidence="2" key="1">
    <citation type="journal article" date="2012" name="J. Bacteriol.">
        <title>Genome sequence of the haloalkaliphilic methanotrophic bacterium Methylomicrobium alcaliphilum 20Z.</title>
        <authorList>
            <person name="Vuilleumier S."/>
            <person name="Khmelenina V.N."/>
            <person name="Bringel F."/>
            <person name="Reshetnikov A.S."/>
            <person name="Lajus A."/>
            <person name="Mangenot S."/>
            <person name="Rouy Z."/>
            <person name="Op den Camp H.J."/>
            <person name="Jetten M.S."/>
            <person name="Dispirito A.A."/>
            <person name="Dunfield P."/>
            <person name="Klotz M.G."/>
            <person name="Semrau J.D."/>
            <person name="Stein L.Y."/>
            <person name="Barbe V."/>
            <person name="Medigue C."/>
            <person name="Trotsenko Y.A."/>
            <person name="Kalyuzhnaya M.G."/>
        </authorList>
    </citation>
    <scope>NUCLEOTIDE SEQUENCE [LARGE SCALE GENOMIC DNA]</scope>
    <source>
        <strain evidence="2">DSM 19304 / NCIMB 14124 / VKM B-2133 / 20Z</strain>
    </source>
</reference>
<dbReference type="Proteomes" id="UP000008315">
    <property type="component" value="Chromosome"/>
</dbReference>